<dbReference type="PANTHER" id="PTHR30151:SF40">
    <property type="entry name" value="TRANSPORT SYSTEM INTEGRAL MEMBRANE PROTEIN"/>
    <property type="match status" value="1"/>
</dbReference>
<evidence type="ECO:0000256" key="5">
    <source>
        <dbReference type="ARBA" id="ARBA00022989"/>
    </source>
</evidence>
<evidence type="ECO:0000256" key="2">
    <source>
        <dbReference type="ARBA" id="ARBA00022448"/>
    </source>
</evidence>
<dbReference type="GO" id="GO:0055085">
    <property type="term" value="P:transmembrane transport"/>
    <property type="evidence" value="ECO:0007669"/>
    <property type="project" value="InterPro"/>
</dbReference>
<feature type="transmembrane region" description="Helical" evidence="7">
    <location>
        <begin position="83"/>
        <end position="101"/>
    </location>
</feature>
<evidence type="ECO:0000313" key="9">
    <source>
        <dbReference type="EMBL" id="MBB6097983.1"/>
    </source>
</evidence>
<dbReference type="AlphaFoldDB" id="A0A841HYL4"/>
<keyword evidence="3" id="KW-1003">Cell membrane</keyword>
<keyword evidence="4 7" id="KW-0812">Transmembrane</keyword>
<dbReference type="EMBL" id="JACHHG010000004">
    <property type="protein sequence ID" value="MBB6097983.1"/>
    <property type="molecule type" value="Genomic_DNA"/>
</dbReference>
<gene>
    <name evidence="9" type="ORF">HNR42_001406</name>
</gene>
<feature type="transmembrane region" description="Helical" evidence="7">
    <location>
        <begin position="20"/>
        <end position="43"/>
    </location>
</feature>
<accession>A0A841HYL4</accession>
<feature type="transmembrane region" description="Helical" evidence="7">
    <location>
        <begin position="139"/>
        <end position="161"/>
    </location>
</feature>
<evidence type="ECO:0000256" key="3">
    <source>
        <dbReference type="ARBA" id="ARBA00022475"/>
    </source>
</evidence>
<feature type="domain" description="ABC transmembrane type-1" evidence="8">
    <location>
        <begin position="75"/>
        <end position="255"/>
    </location>
</feature>
<organism evidence="9 10">
    <name type="scientific">Deinobacterium chartae</name>
    <dbReference type="NCBI Taxonomy" id="521158"/>
    <lineage>
        <taxon>Bacteria</taxon>
        <taxon>Thermotogati</taxon>
        <taxon>Deinococcota</taxon>
        <taxon>Deinococci</taxon>
        <taxon>Deinococcales</taxon>
        <taxon>Deinococcaceae</taxon>
        <taxon>Deinobacterium</taxon>
    </lineage>
</organism>
<protein>
    <submittedName>
        <fullName evidence="9">NitT/TauT family transport system permease protein</fullName>
    </submittedName>
</protein>
<dbReference type="PANTHER" id="PTHR30151">
    <property type="entry name" value="ALKANE SULFONATE ABC TRANSPORTER-RELATED, MEMBRANE SUBUNIT"/>
    <property type="match status" value="1"/>
</dbReference>
<comment type="similarity">
    <text evidence="7">Belongs to the binding-protein-dependent transport system permease family.</text>
</comment>
<feature type="transmembrane region" description="Helical" evidence="7">
    <location>
        <begin position="113"/>
        <end position="133"/>
    </location>
</feature>
<evidence type="ECO:0000256" key="7">
    <source>
        <dbReference type="RuleBase" id="RU363032"/>
    </source>
</evidence>
<dbReference type="InterPro" id="IPR035906">
    <property type="entry name" value="MetI-like_sf"/>
</dbReference>
<dbReference type="RefSeq" id="WP_183985947.1">
    <property type="nucleotide sequence ID" value="NZ_JACHHG010000004.1"/>
</dbReference>
<dbReference type="InterPro" id="IPR000515">
    <property type="entry name" value="MetI-like"/>
</dbReference>
<dbReference type="GO" id="GO:0005886">
    <property type="term" value="C:plasma membrane"/>
    <property type="evidence" value="ECO:0007669"/>
    <property type="project" value="UniProtKB-SubCell"/>
</dbReference>
<reference evidence="9 10" key="1">
    <citation type="submission" date="2020-08" db="EMBL/GenBank/DDBJ databases">
        <title>Genomic Encyclopedia of Type Strains, Phase IV (KMG-IV): sequencing the most valuable type-strain genomes for metagenomic binning, comparative biology and taxonomic classification.</title>
        <authorList>
            <person name="Goeker M."/>
        </authorList>
    </citation>
    <scope>NUCLEOTIDE SEQUENCE [LARGE SCALE GENOMIC DNA]</scope>
    <source>
        <strain evidence="9 10">DSM 21458</strain>
    </source>
</reference>
<dbReference type="Proteomes" id="UP000569951">
    <property type="component" value="Unassembled WGS sequence"/>
</dbReference>
<sequence>MQAGRPLPASLARPGRSGWWVQLVGIAVLLGLWALVTEVLKIWPPYVMPGPGLVWQEFVYGFTGSGPDGKLGLAVLNSLRRVLIGYAVAVALGLLLGAVLAASRPLRETVGGWLTAVQSIPSIAFVPLAILWFGLNERAVLFVVILEGFIPVALSVSSALLNVPPALRIAGRTLGARGGRLYTQVLLPAALPSLASGLRVAWSFAWRALIGAELLTSNPGLGQVLETGRNISNTALVIASMIIVGALGSLFDLLLRRFEARVRRNYGLEGST</sequence>
<dbReference type="PROSITE" id="PS50928">
    <property type="entry name" value="ABC_TM1"/>
    <property type="match status" value="1"/>
</dbReference>
<dbReference type="Pfam" id="PF00528">
    <property type="entry name" value="BPD_transp_1"/>
    <property type="match status" value="1"/>
</dbReference>
<comment type="caution">
    <text evidence="9">The sequence shown here is derived from an EMBL/GenBank/DDBJ whole genome shotgun (WGS) entry which is preliminary data.</text>
</comment>
<keyword evidence="10" id="KW-1185">Reference proteome</keyword>
<feature type="transmembrane region" description="Helical" evidence="7">
    <location>
        <begin position="235"/>
        <end position="255"/>
    </location>
</feature>
<keyword evidence="2 7" id="KW-0813">Transport</keyword>
<evidence type="ECO:0000259" key="8">
    <source>
        <dbReference type="PROSITE" id="PS50928"/>
    </source>
</evidence>
<dbReference type="CDD" id="cd06261">
    <property type="entry name" value="TM_PBP2"/>
    <property type="match status" value="1"/>
</dbReference>
<keyword evidence="5 7" id="KW-1133">Transmembrane helix</keyword>
<evidence type="ECO:0000256" key="4">
    <source>
        <dbReference type="ARBA" id="ARBA00022692"/>
    </source>
</evidence>
<dbReference type="Gene3D" id="1.10.3720.10">
    <property type="entry name" value="MetI-like"/>
    <property type="match status" value="1"/>
</dbReference>
<evidence type="ECO:0000313" key="10">
    <source>
        <dbReference type="Proteomes" id="UP000569951"/>
    </source>
</evidence>
<proteinExistence type="inferred from homology"/>
<dbReference type="SUPFAM" id="SSF161098">
    <property type="entry name" value="MetI-like"/>
    <property type="match status" value="1"/>
</dbReference>
<evidence type="ECO:0000256" key="6">
    <source>
        <dbReference type="ARBA" id="ARBA00023136"/>
    </source>
</evidence>
<evidence type="ECO:0000256" key="1">
    <source>
        <dbReference type="ARBA" id="ARBA00004651"/>
    </source>
</evidence>
<name>A0A841HYL4_9DEIO</name>
<keyword evidence="6 7" id="KW-0472">Membrane</keyword>
<comment type="subcellular location">
    <subcellularLocation>
        <location evidence="1 7">Cell membrane</location>
        <topology evidence="1 7">Multi-pass membrane protein</topology>
    </subcellularLocation>
</comment>